<feature type="compositionally biased region" description="Basic and acidic residues" evidence="11">
    <location>
        <begin position="72"/>
        <end position="87"/>
    </location>
</feature>
<dbReference type="InterPro" id="IPR013087">
    <property type="entry name" value="Znf_C2H2_type"/>
</dbReference>
<dbReference type="PROSITE" id="PS00028">
    <property type="entry name" value="ZINC_FINGER_C2H2_1"/>
    <property type="match status" value="4"/>
</dbReference>
<evidence type="ECO:0000256" key="6">
    <source>
        <dbReference type="ARBA" id="ARBA00023015"/>
    </source>
</evidence>
<reference evidence="14" key="1">
    <citation type="submission" date="2025-08" db="UniProtKB">
        <authorList>
            <consortium name="RefSeq"/>
        </authorList>
    </citation>
    <scope>IDENTIFICATION</scope>
</reference>
<organism evidence="13 14">
    <name type="scientific">Priapulus caudatus</name>
    <name type="common">Priapulid worm</name>
    <dbReference type="NCBI Taxonomy" id="37621"/>
    <lineage>
        <taxon>Eukaryota</taxon>
        <taxon>Metazoa</taxon>
        <taxon>Ecdysozoa</taxon>
        <taxon>Scalidophora</taxon>
        <taxon>Priapulida</taxon>
        <taxon>Priapulimorpha</taxon>
        <taxon>Priapulimorphida</taxon>
        <taxon>Priapulidae</taxon>
        <taxon>Priapulus</taxon>
    </lineage>
</organism>
<dbReference type="PROSITE" id="PS50157">
    <property type="entry name" value="ZINC_FINGER_C2H2_2"/>
    <property type="match status" value="3"/>
</dbReference>
<keyword evidence="4 10" id="KW-0863">Zinc-finger</keyword>
<evidence type="ECO:0000256" key="8">
    <source>
        <dbReference type="ARBA" id="ARBA00023163"/>
    </source>
</evidence>
<evidence type="ECO:0000256" key="9">
    <source>
        <dbReference type="ARBA" id="ARBA00023242"/>
    </source>
</evidence>
<feature type="region of interest" description="Disordered" evidence="11">
    <location>
        <begin position="14"/>
        <end position="159"/>
    </location>
</feature>
<dbReference type="InterPro" id="IPR036236">
    <property type="entry name" value="Znf_C2H2_sf"/>
</dbReference>
<dbReference type="RefSeq" id="XP_014672457.1">
    <property type="nucleotide sequence ID" value="XM_014816971.1"/>
</dbReference>
<keyword evidence="8" id="KW-0804">Transcription</keyword>
<evidence type="ECO:0000259" key="12">
    <source>
        <dbReference type="PROSITE" id="PS50157"/>
    </source>
</evidence>
<evidence type="ECO:0000256" key="4">
    <source>
        <dbReference type="ARBA" id="ARBA00022771"/>
    </source>
</evidence>
<sequence length="343" mass="38399">MQAVVEGAAYVGAVAENEVSRVKDDRPASDSDTETAEEADGGPVVGSDVEEEAREASDVEEKLDSDSALLEELLREQESEPTTEKWQQRHPRSASSKVQSFIQRNHAVSDDAGSSDDEWMPSGDNSHGAAPKRGGRPPGNDPDAAAPKRRGPRPRRLSHENSLVAACPRCRAILLRTDLQNHERECGHDGSSGGAAYICEYCAKTFSVRSHLSTHIRNQHRKRACVCEQCGVVSASTMALYAHKMSWHGERRIACSACDRRFLSPFALRKHARRHDAHRPRTFSCSYAGCRRAFYEAKHLEVHMLRHTDEKPLQCRHCDFVCRQRNSINYHVSKYHPDKAPHK</sequence>
<comment type="subcellular location">
    <subcellularLocation>
        <location evidence="1">Nucleus</location>
    </subcellularLocation>
</comment>
<evidence type="ECO:0000256" key="3">
    <source>
        <dbReference type="ARBA" id="ARBA00022737"/>
    </source>
</evidence>
<dbReference type="Gene3D" id="3.30.160.60">
    <property type="entry name" value="Classic Zinc Finger"/>
    <property type="match status" value="3"/>
</dbReference>
<dbReference type="Pfam" id="PF00096">
    <property type="entry name" value="zf-C2H2"/>
    <property type="match status" value="1"/>
</dbReference>
<keyword evidence="6" id="KW-0805">Transcription regulation</keyword>
<keyword evidence="5" id="KW-0862">Zinc</keyword>
<proteinExistence type="predicted"/>
<keyword evidence="2" id="KW-0479">Metal-binding</keyword>
<gene>
    <name evidence="14" type="primary">LOC106812953</name>
</gene>
<name>A0ABM1EJT6_PRICU</name>
<dbReference type="SMART" id="SM00355">
    <property type="entry name" value="ZnF_C2H2"/>
    <property type="match status" value="5"/>
</dbReference>
<keyword evidence="3" id="KW-0677">Repeat</keyword>
<evidence type="ECO:0000256" key="2">
    <source>
        <dbReference type="ARBA" id="ARBA00022723"/>
    </source>
</evidence>
<keyword evidence="9" id="KW-0539">Nucleus</keyword>
<dbReference type="PANTHER" id="PTHR24384:SF189">
    <property type="entry name" value="C2H2-TYPE DOMAIN-CONTAINING PROTEIN-RELATED"/>
    <property type="match status" value="1"/>
</dbReference>
<protein>
    <submittedName>
        <fullName evidence="14">Zinc finger protein 45-like</fullName>
    </submittedName>
</protein>
<evidence type="ECO:0000256" key="7">
    <source>
        <dbReference type="ARBA" id="ARBA00023125"/>
    </source>
</evidence>
<feature type="domain" description="C2H2-type" evidence="12">
    <location>
        <begin position="253"/>
        <end position="280"/>
    </location>
</feature>
<dbReference type="Proteomes" id="UP000695022">
    <property type="component" value="Unplaced"/>
</dbReference>
<evidence type="ECO:0000256" key="1">
    <source>
        <dbReference type="ARBA" id="ARBA00004123"/>
    </source>
</evidence>
<dbReference type="PANTHER" id="PTHR24384">
    <property type="entry name" value="FINGER PUTATIVE TRANSCRIPTION FACTOR FAMILY-RELATED"/>
    <property type="match status" value="1"/>
</dbReference>
<evidence type="ECO:0000313" key="14">
    <source>
        <dbReference type="RefSeq" id="XP_014672457.1"/>
    </source>
</evidence>
<feature type="domain" description="C2H2-type" evidence="12">
    <location>
        <begin position="283"/>
        <end position="312"/>
    </location>
</feature>
<evidence type="ECO:0000256" key="10">
    <source>
        <dbReference type="PROSITE-ProRule" id="PRU00042"/>
    </source>
</evidence>
<keyword evidence="13" id="KW-1185">Reference proteome</keyword>
<dbReference type="GeneID" id="106812953"/>
<dbReference type="SUPFAM" id="SSF57667">
    <property type="entry name" value="beta-beta-alpha zinc fingers"/>
    <property type="match status" value="3"/>
</dbReference>
<feature type="compositionally biased region" description="Acidic residues" evidence="11">
    <location>
        <begin position="31"/>
        <end position="40"/>
    </location>
</feature>
<feature type="compositionally biased region" description="Basic and acidic residues" evidence="11">
    <location>
        <begin position="54"/>
        <end position="65"/>
    </location>
</feature>
<dbReference type="InterPro" id="IPR050752">
    <property type="entry name" value="C2H2-ZF_domain"/>
</dbReference>
<keyword evidence="7" id="KW-0238">DNA-binding</keyword>
<feature type="compositionally biased region" description="Basic and acidic residues" evidence="11">
    <location>
        <begin position="18"/>
        <end position="29"/>
    </location>
</feature>
<feature type="compositionally biased region" description="Polar residues" evidence="11">
    <location>
        <begin position="93"/>
        <end position="103"/>
    </location>
</feature>
<accession>A0ABM1EJT6</accession>
<feature type="compositionally biased region" description="Basic residues" evidence="11">
    <location>
        <begin position="147"/>
        <end position="156"/>
    </location>
</feature>
<evidence type="ECO:0000256" key="5">
    <source>
        <dbReference type="ARBA" id="ARBA00022833"/>
    </source>
</evidence>
<evidence type="ECO:0000256" key="11">
    <source>
        <dbReference type="SAM" id="MobiDB-lite"/>
    </source>
</evidence>
<feature type="domain" description="C2H2-type" evidence="12">
    <location>
        <begin position="197"/>
        <end position="220"/>
    </location>
</feature>
<evidence type="ECO:0000313" key="13">
    <source>
        <dbReference type="Proteomes" id="UP000695022"/>
    </source>
</evidence>